<evidence type="ECO:0000313" key="1">
    <source>
        <dbReference type="EMBL" id="MEQ2212392.1"/>
    </source>
</evidence>
<reference evidence="1 2" key="1">
    <citation type="submission" date="2021-06" db="EMBL/GenBank/DDBJ databases">
        <authorList>
            <person name="Palmer J.M."/>
        </authorList>
    </citation>
    <scope>NUCLEOTIDE SEQUENCE [LARGE SCALE GENOMIC DNA]</scope>
    <source>
        <strain evidence="1 2">XC_2019</strain>
        <tissue evidence="1">Muscle</tissue>
    </source>
</reference>
<gene>
    <name evidence="1" type="ORF">XENOCAPTIV_030072</name>
</gene>
<proteinExistence type="predicted"/>
<accession>A0ABV0RYI5</accession>
<comment type="caution">
    <text evidence="1">The sequence shown here is derived from an EMBL/GenBank/DDBJ whole genome shotgun (WGS) entry which is preliminary data.</text>
</comment>
<dbReference type="EMBL" id="JAHRIN010059722">
    <property type="protein sequence ID" value="MEQ2212392.1"/>
    <property type="molecule type" value="Genomic_DNA"/>
</dbReference>
<keyword evidence="2" id="KW-1185">Reference proteome</keyword>
<dbReference type="Proteomes" id="UP001434883">
    <property type="component" value="Unassembled WGS sequence"/>
</dbReference>
<organism evidence="1 2">
    <name type="scientific">Xenoophorus captivus</name>
    <dbReference type="NCBI Taxonomy" id="1517983"/>
    <lineage>
        <taxon>Eukaryota</taxon>
        <taxon>Metazoa</taxon>
        <taxon>Chordata</taxon>
        <taxon>Craniata</taxon>
        <taxon>Vertebrata</taxon>
        <taxon>Euteleostomi</taxon>
        <taxon>Actinopterygii</taxon>
        <taxon>Neopterygii</taxon>
        <taxon>Teleostei</taxon>
        <taxon>Neoteleostei</taxon>
        <taxon>Acanthomorphata</taxon>
        <taxon>Ovalentaria</taxon>
        <taxon>Atherinomorphae</taxon>
        <taxon>Cyprinodontiformes</taxon>
        <taxon>Goodeidae</taxon>
        <taxon>Xenoophorus</taxon>
    </lineage>
</organism>
<name>A0ABV0RYI5_9TELE</name>
<evidence type="ECO:0000313" key="2">
    <source>
        <dbReference type="Proteomes" id="UP001434883"/>
    </source>
</evidence>
<protein>
    <submittedName>
        <fullName evidence="1">Uncharacterized protein</fullName>
    </submittedName>
</protein>
<sequence>MYSGHGYSTRKREKACSSICMQVQEWKGNTGENKHNKKKSMRAVELNSPRPVEVRKAQLNHSWTFSQARKTLALLLKGYKSELATAGAATMMDSKIIVHCSRNIT</sequence>